<evidence type="ECO:0000259" key="7">
    <source>
        <dbReference type="SMART" id="SM00226"/>
    </source>
</evidence>
<dbReference type="SUPFAM" id="SSF52788">
    <property type="entry name" value="Phosphotyrosine protein phosphatases I"/>
    <property type="match status" value="1"/>
</dbReference>
<sequence length="144" mass="17051">MMKICFVCYGNICRSPMAEFIMKDLVKDDDRFYIESRATSRWEKGKPIHTGTQKMLEQHDIDFNYMKGSQPIRVEDLQEFDYIIGMDESNVSDLKKLAKGKLKKKIFMFAKKGIPDPWYTGDFEETYRLISQGCLEWLDYFNNL</sequence>
<dbReference type="Proteomes" id="UP000644875">
    <property type="component" value="Unassembled WGS sequence"/>
</dbReference>
<comment type="similarity">
    <text evidence="1">Belongs to the low molecular weight phosphotyrosine protein phosphatase family.</text>
</comment>
<dbReference type="PANTHER" id="PTHR11717">
    <property type="entry name" value="LOW MOLECULAR WEIGHT PROTEIN TYROSINE PHOSPHATASE"/>
    <property type="match status" value="1"/>
</dbReference>
<dbReference type="InterPro" id="IPR017867">
    <property type="entry name" value="Tyr_phospatase_low_mol_wt"/>
</dbReference>
<dbReference type="PANTHER" id="PTHR11717:SF7">
    <property type="entry name" value="LOW MOLECULAR WEIGHT PHOSPHOTYROSINE PROTEIN PHOSPHATASE"/>
    <property type="match status" value="1"/>
</dbReference>
<dbReference type="CDD" id="cd16343">
    <property type="entry name" value="LMWPTP"/>
    <property type="match status" value="1"/>
</dbReference>
<dbReference type="SMART" id="SM00226">
    <property type="entry name" value="LMWPc"/>
    <property type="match status" value="1"/>
</dbReference>
<name>A0A934UE01_9STRE</name>
<feature type="domain" description="Phosphotyrosine protein phosphatase I" evidence="7">
    <location>
        <begin position="2"/>
        <end position="140"/>
    </location>
</feature>
<dbReference type="PRINTS" id="PR00719">
    <property type="entry name" value="LMWPTPASE"/>
</dbReference>
<organism evidence="8 9">
    <name type="scientific">Streptococcus zalophi</name>
    <dbReference type="NCBI Taxonomy" id="640031"/>
    <lineage>
        <taxon>Bacteria</taxon>
        <taxon>Bacillati</taxon>
        <taxon>Bacillota</taxon>
        <taxon>Bacilli</taxon>
        <taxon>Lactobacillales</taxon>
        <taxon>Streptococcaceae</taxon>
        <taxon>Streptococcus</taxon>
    </lineage>
</organism>
<evidence type="ECO:0000313" key="9">
    <source>
        <dbReference type="Proteomes" id="UP000644875"/>
    </source>
</evidence>
<feature type="active site" description="Nucleophile" evidence="6">
    <location>
        <position position="8"/>
    </location>
</feature>
<feature type="active site" description="Proton donor" evidence="6">
    <location>
        <position position="116"/>
    </location>
</feature>
<dbReference type="InterPro" id="IPR050438">
    <property type="entry name" value="LMW_PTPase"/>
</dbReference>
<dbReference type="RefSeq" id="WP_199568288.1">
    <property type="nucleotide sequence ID" value="NZ_JAENBP010000010.1"/>
</dbReference>
<keyword evidence="4" id="KW-0904">Protein phosphatase</keyword>
<reference evidence="8 9" key="1">
    <citation type="journal article" date="2021" name="Int. J. Syst. Evol. Microbiol.">
        <title>Streptococcus vicugnae sp. nov., isolated from faeces of alpacas (Vicugna pacos) and cattle (Bos taurus), Streptococcus zalophi sp. nov., and Streptococcus pacificus sp. nov., isolated from respiratory tract of California sea lions (Zalophus californianus).</title>
        <authorList>
            <person name="Volokhov D.V."/>
            <person name="Zagorodnyaya T.A."/>
            <person name="Shen Z."/>
            <person name="Blom J."/>
            <person name="Furtak V.A."/>
            <person name="Eisenberg T."/>
            <person name="Fan P."/>
            <person name="Jeong K.C."/>
            <person name="Gao Y."/>
            <person name="Zhang S."/>
            <person name="Amselle M."/>
        </authorList>
    </citation>
    <scope>NUCLEOTIDE SEQUENCE [LARGE SCALE GENOMIC DNA]</scope>
    <source>
        <strain evidence="9">CSL7508-lung</strain>
    </source>
</reference>
<proteinExistence type="inferred from homology"/>
<dbReference type="InterPro" id="IPR036196">
    <property type="entry name" value="Ptyr_pPase_sf"/>
</dbReference>
<gene>
    <name evidence="8" type="ORF">JHK64_06870</name>
</gene>
<protein>
    <recommendedName>
        <fullName evidence="2">protein-tyrosine-phosphatase</fullName>
        <ecNumber evidence="2">3.1.3.48</ecNumber>
    </recommendedName>
</protein>
<evidence type="ECO:0000256" key="1">
    <source>
        <dbReference type="ARBA" id="ARBA00011063"/>
    </source>
</evidence>
<dbReference type="InterPro" id="IPR023485">
    <property type="entry name" value="Ptyr_pPase"/>
</dbReference>
<dbReference type="GO" id="GO:0004725">
    <property type="term" value="F:protein tyrosine phosphatase activity"/>
    <property type="evidence" value="ECO:0007669"/>
    <property type="project" value="UniProtKB-EC"/>
</dbReference>
<evidence type="ECO:0000256" key="6">
    <source>
        <dbReference type="PIRSR" id="PIRSR617867-1"/>
    </source>
</evidence>
<evidence type="ECO:0000256" key="2">
    <source>
        <dbReference type="ARBA" id="ARBA00013064"/>
    </source>
</evidence>
<evidence type="ECO:0000256" key="3">
    <source>
        <dbReference type="ARBA" id="ARBA00022801"/>
    </source>
</evidence>
<dbReference type="EMBL" id="JAENBP010000010">
    <property type="protein sequence ID" value="MBJ8350342.1"/>
    <property type="molecule type" value="Genomic_DNA"/>
</dbReference>
<dbReference type="EC" id="3.1.3.48" evidence="2"/>
<feature type="active site" evidence="6">
    <location>
        <position position="14"/>
    </location>
</feature>
<dbReference type="AlphaFoldDB" id="A0A934UE01"/>
<evidence type="ECO:0000256" key="5">
    <source>
        <dbReference type="ARBA" id="ARBA00051722"/>
    </source>
</evidence>
<evidence type="ECO:0000256" key="4">
    <source>
        <dbReference type="ARBA" id="ARBA00022912"/>
    </source>
</evidence>
<dbReference type="Pfam" id="PF01451">
    <property type="entry name" value="LMWPc"/>
    <property type="match status" value="1"/>
</dbReference>
<comment type="caution">
    <text evidence="8">The sequence shown here is derived from an EMBL/GenBank/DDBJ whole genome shotgun (WGS) entry which is preliminary data.</text>
</comment>
<keyword evidence="9" id="KW-1185">Reference proteome</keyword>
<comment type="catalytic activity">
    <reaction evidence="5">
        <text>O-phospho-L-tyrosyl-[protein] + H2O = L-tyrosyl-[protein] + phosphate</text>
        <dbReference type="Rhea" id="RHEA:10684"/>
        <dbReference type="Rhea" id="RHEA-COMP:10136"/>
        <dbReference type="Rhea" id="RHEA-COMP:20101"/>
        <dbReference type="ChEBI" id="CHEBI:15377"/>
        <dbReference type="ChEBI" id="CHEBI:43474"/>
        <dbReference type="ChEBI" id="CHEBI:46858"/>
        <dbReference type="ChEBI" id="CHEBI:61978"/>
        <dbReference type="EC" id="3.1.3.48"/>
    </reaction>
</comment>
<dbReference type="Gene3D" id="3.40.50.2300">
    <property type="match status" value="1"/>
</dbReference>
<accession>A0A934UE01</accession>
<keyword evidence="3" id="KW-0378">Hydrolase</keyword>
<evidence type="ECO:0000313" key="8">
    <source>
        <dbReference type="EMBL" id="MBJ8350342.1"/>
    </source>
</evidence>